<dbReference type="Proteomes" id="UP001552299">
    <property type="component" value="Unassembled WGS sequence"/>
</dbReference>
<dbReference type="AlphaFoldDB" id="A0ABD0U3P3"/>
<organism evidence="2 3">
    <name type="scientific">Dendrobium thyrsiflorum</name>
    <name type="common">Pinecone-like raceme dendrobium</name>
    <name type="synonym">Orchid</name>
    <dbReference type="NCBI Taxonomy" id="117978"/>
    <lineage>
        <taxon>Eukaryota</taxon>
        <taxon>Viridiplantae</taxon>
        <taxon>Streptophyta</taxon>
        <taxon>Embryophyta</taxon>
        <taxon>Tracheophyta</taxon>
        <taxon>Spermatophyta</taxon>
        <taxon>Magnoliopsida</taxon>
        <taxon>Liliopsida</taxon>
        <taxon>Asparagales</taxon>
        <taxon>Orchidaceae</taxon>
        <taxon>Epidendroideae</taxon>
        <taxon>Malaxideae</taxon>
        <taxon>Dendrobiinae</taxon>
        <taxon>Dendrobium</taxon>
    </lineage>
</organism>
<feature type="region of interest" description="Disordered" evidence="1">
    <location>
        <begin position="219"/>
        <end position="263"/>
    </location>
</feature>
<reference evidence="2 3" key="1">
    <citation type="journal article" date="2024" name="Plant Biotechnol. J.">
        <title>Dendrobium thyrsiflorum genome and its molecular insights into genes involved in important horticultural traits.</title>
        <authorList>
            <person name="Chen B."/>
            <person name="Wang J.Y."/>
            <person name="Zheng P.J."/>
            <person name="Li K.L."/>
            <person name="Liang Y.M."/>
            <person name="Chen X.F."/>
            <person name="Zhang C."/>
            <person name="Zhao X."/>
            <person name="He X."/>
            <person name="Zhang G.Q."/>
            <person name="Liu Z.J."/>
            <person name="Xu Q."/>
        </authorList>
    </citation>
    <scope>NUCLEOTIDE SEQUENCE [LARGE SCALE GENOMIC DNA]</scope>
    <source>
        <strain evidence="2">GZMU011</strain>
    </source>
</reference>
<keyword evidence="3" id="KW-1185">Reference proteome</keyword>
<proteinExistence type="predicted"/>
<gene>
    <name evidence="2" type="ORF">M5K25_025128</name>
</gene>
<accession>A0ABD0U3P3</accession>
<evidence type="ECO:0000313" key="2">
    <source>
        <dbReference type="EMBL" id="KAL0906618.1"/>
    </source>
</evidence>
<feature type="compositionally biased region" description="Polar residues" evidence="1">
    <location>
        <begin position="246"/>
        <end position="261"/>
    </location>
</feature>
<feature type="region of interest" description="Disordered" evidence="1">
    <location>
        <begin position="411"/>
        <end position="437"/>
    </location>
</feature>
<protein>
    <submittedName>
        <fullName evidence="2">Uncharacterized protein</fullName>
    </submittedName>
</protein>
<evidence type="ECO:0000313" key="3">
    <source>
        <dbReference type="Proteomes" id="UP001552299"/>
    </source>
</evidence>
<comment type="caution">
    <text evidence="2">The sequence shown here is derived from an EMBL/GenBank/DDBJ whole genome shotgun (WGS) entry which is preliminary data.</text>
</comment>
<evidence type="ECO:0000256" key="1">
    <source>
        <dbReference type="SAM" id="MobiDB-lite"/>
    </source>
</evidence>
<dbReference type="EMBL" id="JANQDX010000018">
    <property type="protein sequence ID" value="KAL0906618.1"/>
    <property type="molecule type" value="Genomic_DNA"/>
</dbReference>
<sequence>MIRGGCRRARRGMISFVLASHLNIDCIMDCKFHLLHFRPGDSMHLNTEDCNLGYSPQRFYLEGADKTGIYKTQYQFEIWISAFGTQFRVSISSFVICGFIPLDLTNTSHKLPYLLQLQEWPLEHNKARILHGQTRQPSFWLPEPKAQLSSIEACIKGCQSLQEPCMIFCSCCMNCTWPSPTPAHLKPTPVRIPRRLSSLSGFLRLLACRLATQTASNPALPVTAESGEPRAASTRANPAPSCVPTRCSNAPRTSRLLSPTRSARALSPRQSSHALCPAACLRGTLRSSTPNQLNLVASPTRTAPVCRCPRHANKSCLLRSRPAIPAPIIVLCMESDCVDQLGCFVVLDLKACRIRQGGGKGEIRHCSGASQRIECLSAQTGVAALRDRLNAIHEKMDKKCAVVEEMLKKLHDAQPKTTSSEAKGATNGQGSGRNPIPIRRRENQEVEILEGENGTPPLEPISREEMSSIFERMGADFEQREEAVINVGVPYSCLPWGEGGAREVEVAAKGKGGGLTVAWERRGGVRPKEEDLFPNWKLIDHKGRIKGGRRDVGQRQGWGVGAGGSGSGDGRRCWVRPIIVPRVRAIYVVLKLGDLLGKQFESILEVKYKNFSDNSMSMYFSSLKLSWNKKKVPAHFRKYGSVKTAAITVCRNYIFVILDGIAELQFTQSHAVGIQGSPLSYLQSPIEAMEQNAFKTATFRPKKKKPELSSIDRAGNQVIFE</sequence>
<name>A0ABD0U3P3_DENTH</name>